<feature type="transmembrane region" description="Helical" evidence="1">
    <location>
        <begin position="53"/>
        <end position="75"/>
    </location>
</feature>
<reference evidence="3" key="1">
    <citation type="submission" date="2020-10" db="EMBL/GenBank/DDBJ databases">
        <authorList>
            <person name="Gilroy R."/>
        </authorList>
    </citation>
    <scope>NUCLEOTIDE SEQUENCE</scope>
    <source>
        <strain evidence="3">ChiGjej1B1-24693</strain>
    </source>
</reference>
<dbReference type="InterPro" id="IPR005182">
    <property type="entry name" value="YdbS-like_PH"/>
</dbReference>
<evidence type="ECO:0000256" key="1">
    <source>
        <dbReference type="SAM" id="Phobius"/>
    </source>
</evidence>
<sequence>MGLSRKLLGEGEEIVLHLRTHAKKLVLPALVLIVLGALVGVAIALLPPSAEPWGRLVVAGVAVVLAIVLVLVPYLRWRTTTYTVTNRRIITRTGIINQTGHDLPLVRINDVSYERSLTDRMLGCGTLNIRTASEQGPVVLPDVPGVERVHVEITELLFDSTNPSYRHDVHDDEDEDEDES</sequence>
<proteinExistence type="predicted"/>
<name>A0A9D1GYW8_9ACTN</name>
<keyword evidence="1" id="KW-1133">Transmembrane helix</keyword>
<keyword evidence="1" id="KW-0812">Transmembrane</keyword>
<protein>
    <submittedName>
        <fullName evidence="3">PH domain-containing protein</fullName>
    </submittedName>
</protein>
<feature type="transmembrane region" description="Helical" evidence="1">
    <location>
        <begin position="25"/>
        <end position="47"/>
    </location>
</feature>
<reference evidence="3" key="2">
    <citation type="journal article" date="2021" name="PeerJ">
        <title>Extensive microbial diversity within the chicken gut microbiome revealed by metagenomics and culture.</title>
        <authorList>
            <person name="Gilroy R."/>
            <person name="Ravi A."/>
            <person name="Getino M."/>
            <person name="Pursley I."/>
            <person name="Horton D.L."/>
            <person name="Alikhan N.F."/>
            <person name="Baker D."/>
            <person name="Gharbi K."/>
            <person name="Hall N."/>
            <person name="Watson M."/>
            <person name="Adriaenssens E.M."/>
            <person name="Foster-Nyarko E."/>
            <person name="Jarju S."/>
            <person name="Secka A."/>
            <person name="Antonio M."/>
            <person name="Oren A."/>
            <person name="Chaudhuri R.R."/>
            <person name="La Ragione R."/>
            <person name="Hildebrand F."/>
            <person name="Pallen M.J."/>
        </authorList>
    </citation>
    <scope>NUCLEOTIDE SEQUENCE</scope>
    <source>
        <strain evidence="3">ChiGjej1B1-24693</strain>
    </source>
</reference>
<feature type="domain" description="YdbS-like PH" evidence="2">
    <location>
        <begin position="77"/>
        <end position="146"/>
    </location>
</feature>
<dbReference type="PANTHER" id="PTHR37938:SF1">
    <property type="entry name" value="BLL0215 PROTEIN"/>
    <property type="match status" value="1"/>
</dbReference>
<accession>A0A9D1GYW8</accession>
<dbReference type="PANTHER" id="PTHR37938">
    <property type="entry name" value="BLL0215 PROTEIN"/>
    <property type="match status" value="1"/>
</dbReference>
<organism evidence="3 4">
    <name type="scientific">Candidatus Avipropionibacterium avicola</name>
    <dbReference type="NCBI Taxonomy" id="2840701"/>
    <lineage>
        <taxon>Bacteria</taxon>
        <taxon>Bacillati</taxon>
        <taxon>Actinomycetota</taxon>
        <taxon>Actinomycetes</taxon>
        <taxon>Propionibacteriales</taxon>
        <taxon>Propionibacteriaceae</taxon>
        <taxon>Propionibacteriaceae incertae sedis</taxon>
        <taxon>Candidatus Avipropionibacterium</taxon>
    </lineage>
</organism>
<dbReference type="Pfam" id="PF03703">
    <property type="entry name" value="bPH_2"/>
    <property type="match status" value="1"/>
</dbReference>
<gene>
    <name evidence="3" type="ORF">IAA98_10905</name>
</gene>
<evidence type="ECO:0000313" key="4">
    <source>
        <dbReference type="Proteomes" id="UP000886842"/>
    </source>
</evidence>
<evidence type="ECO:0000313" key="3">
    <source>
        <dbReference type="EMBL" id="HIT76086.1"/>
    </source>
</evidence>
<dbReference type="AlphaFoldDB" id="A0A9D1GYW8"/>
<comment type="caution">
    <text evidence="3">The sequence shown here is derived from an EMBL/GenBank/DDBJ whole genome shotgun (WGS) entry which is preliminary data.</text>
</comment>
<dbReference type="Proteomes" id="UP000886842">
    <property type="component" value="Unassembled WGS sequence"/>
</dbReference>
<dbReference type="EMBL" id="DVLP01000321">
    <property type="protein sequence ID" value="HIT76086.1"/>
    <property type="molecule type" value="Genomic_DNA"/>
</dbReference>
<evidence type="ECO:0000259" key="2">
    <source>
        <dbReference type="Pfam" id="PF03703"/>
    </source>
</evidence>
<keyword evidence="1" id="KW-0472">Membrane</keyword>